<sequence>MHVRKHMEQFAAINTKILSSPQRKLVHHNHAASAPDERLSQASRGKSMEEFGASPVTKPKALSKSSDQLDLRPSKYAPSGAEKRTEPIPTEDRLTQFPVKSLSCESSLTGDESTNITASLQPTPSNDEEIHDVPHSENHTDASTNKQQDSFPQDENEMAVSSENILLDSSTTTDPSPLINNEEENTPQSSEEPVLTRPQNEQIPPPEEKTTSSVASLPEMMEVESKQIPALSEEPEMIFKKEKDLSAFGDVREGVGSLEKLHWDVLVQEVASADQSLVHALYPVSNRKTALMLMEQLLSEDSHLMEEHYKKKQEQSPESDEPPHGTEISVGEKAPITELFANCQSVLKAQRDDAHSPEMDVTKKKKQLIARLQHQLKHLHSIHSSLHTEEQVNGAKAEAMEALVREHCVPLELERYTLFITDLERVISLLLCLCARLARESLDSRHRLLCKQRDDAKDLKENLNRRERQVSSFLQKRLTHTQLQEYSHLIQSKASLLIRLTDVQERQWLAEQQLQALIGSLPA</sequence>
<evidence type="ECO:0000256" key="5">
    <source>
        <dbReference type="SAM" id="MobiDB-lite"/>
    </source>
</evidence>
<keyword evidence="8" id="KW-1185">Reference proteome</keyword>
<dbReference type="GO" id="GO:0016324">
    <property type="term" value="C:apical plasma membrane"/>
    <property type="evidence" value="ECO:0007669"/>
    <property type="project" value="TreeGrafter"/>
</dbReference>
<evidence type="ECO:0000313" key="8">
    <source>
        <dbReference type="Proteomes" id="UP000316079"/>
    </source>
</evidence>
<evidence type="ECO:0000256" key="4">
    <source>
        <dbReference type="ARBA" id="ARBA00023212"/>
    </source>
</evidence>
<protein>
    <recommendedName>
        <fullName evidence="6">ASD2 domain-containing protein</fullName>
    </recommendedName>
</protein>
<dbReference type="GO" id="GO:0043296">
    <property type="term" value="C:apical junction complex"/>
    <property type="evidence" value="ECO:0007669"/>
    <property type="project" value="TreeGrafter"/>
</dbReference>
<feature type="region of interest" description="Disordered" evidence="5">
    <location>
        <begin position="14"/>
        <end position="217"/>
    </location>
</feature>
<dbReference type="PROSITE" id="PS51307">
    <property type="entry name" value="ASD2"/>
    <property type="match status" value="1"/>
</dbReference>
<feature type="region of interest" description="Disordered" evidence="5">
    <location>
        <begin position="307"/>
        <end position="331"/>
    </location>
</feature>
<feature type="compositionally biased region" description="Basic and acidic residues" evidence="5">
    <location>
        <begin position="131"/>
        <end position="140"/>
    </location>
</feature>
<comment type="caution">
    <text evidence="7">The sequence shown here is derived from an EMBL/GenBank/DDBJ whole genome shotgun (WGS) entry which is preliminary data.</text>
</comment>
<proteinExistence type="inferred from homology"/>
<dbReference type="AlphaFoldDB" id="A0A553MY56"/>
<feature type="compositionally biased region" description="Polar residues" evidence="5">
    <location>
        <begin position="141"/>
        <end position="151"/>
    </location>
</feature>
<evidence type="ECO:0000256" key="2">
    <source>
        <dbReference type="ARBA" id="ARBA00006469"/>
    </source>
</evidence>
<dbReference type="Pfam" id="PF08687">
    <property type="entry name" value="ASD2"/>
    <property type="match status" value="1"/>
</dbReference>
<dbReference type="GO" id="GO:0005912">
    <property type="term" value="C:adherens junction"/>
    <property type="evidence" value="ECO:0007669"/>
    <property type="project" value="TreeGrafter"/>
</dbReference>
<accession>A0A553MY56</accession>
<dbReference type="Proteomes" id="UP000316079">
    <property type="component" value="Unassembled WGS sequence"/>
</dbReference>
<dbReference type="Gene3D" id="6.10.250.3120">
    <property type="match status" value="1"/>
</dbReference>
<dbReference type="InterPro" id="IPR014799">
    <property type="entry name" value="ASD2_dom"/>
</dbReference>
<evidence type="ECO:0000259" key="6">
    <source>
        <dbReference type="PROSITE" id="PS51307"/>
    </source>
</evidence>
<dbReference type="OrthoDB" id="10063560at2759"/>
<comment type="subcellular location">
    <subcellularLocation>
        <location evidence="1">Cytoplasm</location>
        <location evidence="1">Cytoskeleton</location>
    </subcellularLocation>
</comment>
<dbReference type="PANTHER" id="PTHR15012:SF37">
    <property type="entry name" value="PROTEIN SHROOM1"/>
    <property type="match status" value="1"/>
</dbReference>
<evidence type="ECO:0000313" key="7">
    <source>
        <dbReference type="EMBL" id="TRY58121.1"/>
    </source>
</evidence>
<dbReference type="EMBL" id="SRMA01027207">
    <property type="protein sequence ID" value="TRY58121.1"/>
    <property type="molecule type" value="Genomic_DNA"/>
</dbReference>
<dbReference type="PANTHER" id="PTHR15012">
    <property type="entry name" value="APICAL PROTEIN/SHROOM-RELATED"/>
    <property type="match status" value="1"/>
</dbReference>
<feature type="compositionally biased region" description="Polar residues" evidence="5">
    <location>
        <begin position="103"/>
        <end position="125"/>
    </location>
</feature>
<dbReference type="GO" id="GO:0007015">
    <property type="term" value="P:actin filament organization"/>
    <property type="evidence" value="ECO:0007669"/>
    <property type="project" value="TreeGrafter"/>
</dbReference>
<dbReference type="InterPro" id="IPR027685">
    <property type="entry name" value="Shroom_fam"/>
</dbReference>
<dbReference type="GO" id="GO:0030864">
    <property type="term" value="C:cortical actin cytoskeleton"/>
    <property type="evidence" value="ECO:0007669"/>
    <property type="project" value="TreeGrafter"/>
</dbReference>
<feature type="compositionally biased region" description="Polar residues" evidence="5">
    <location>
        <begin position="186"/>
        <end position="202"/>
    </location>
</feature>
<name>A0A553MY56_9TELE</name>
<feature type="compositionally biased region" description="Polar residues" evidence="5">
    <location>
        <begin position="158"/>
        <end position="179"/>
    </location>
</feature>
<feature type="domain" description="ASD2" evidence="6">
    <location>
        <begin position="264"/>
        <end position="522"/>
    </location>
</feature>
<reference evidence="7 8" key="1">
    <citation type="journal article" date="2019" name="Sci. Data">
        <title>Hybrid genome assembly and annotation of Danionella translucida.</title>
        <authorList>
            <person name="Kadobianskyi M."/>
            <person name="Schulze L."/>
            <person name="Schuelke M."/>
            <person name="Judkewitz B."/>
        </authorList>
    </citation>
    <scope>NUCLEOTIDE SEQUENCE [LARGE SCALE GENOMIC DNA]</scope>
    <source>
        <strain evidence="7 8">Bolton</strain>
    </source>
</reference>
<dbReference type="GO" id="GO:0051015">
    <property type="term" value="F:actin filament binding"/>
    <property type="evidence" value="ECO:0007669"/>
    <property type="project" value="InterPro"/>
</dbReference>
<gene>
    <name evidence="7" type="ORF">DNTS_025533</name>
</gene>
<evidence type="ECO:0000256" key="3">
    <source>
        <dbReference type="ARBA" id="ARBA00022490"/>
    </source>
</evidence>
<evidence type="ECO:0000256" key="1">
    <source>
        <dbReference type="ARBA" id="ARBA00004245"/>
    </source>
</evidence>
<keyword evidence="3" id="KW-0963">Cytoplasm</keyword>
<feature type="compositionally biased region" description="Basic and acidic residues" evidence="5">
    <location>
        <begin position="81"/>
        <end position="94"/>
    </location>
</feature>
<dbReference type="STRING" id="623744.A0A553MY56"/>
<keyword evidence="4" id="KW-0206">Cytoskeleton</keyword>
<comment type="similarity">
    <text evidence="2">Belongs to the shroom family.</text>
</comment>
<organism evidence="7 8">
    <name type="scientific">Danionella cerebrum</name>
    <dbReference type="NCBI Taxonomy" id="2873325"/>
    <lineage>
        <taxon>Eukaryota</taxon>
        <taxon>Metazoa</taxon>
        <taxon>Chordata</taxon>
        <taxon>Craniata</taxon>
        <taxon>Vertebrata</taxon>
        <taxon>Euteleostomi</taxon>
        <taxon>Actinopterygii</taxon>
        <taxon>Neopterygii</taxon>
        <taxon>Teleostei</taxon>
        <taxon>Ostariophysi</taxon>
        <taxon>Cypriniformes</taxon>
        <taxon>Danionidae</taxon>
        <taxon>Danioninae</taxon>
        <taxon>Danionella</taxon>
    </lineage>
</organism>